<dbReference type="EMBL" id="CAMXCT030003874">
    <property type="protein sequence ID" value="CAL4793969.1"/>
    <property type="molecule type" value="Genomic_DNA"/>
</dbReference>
<comment type="similarity">
    <text evidence="1">Belongs to the CWC15 family.</text>
</comment>
<accession>A0A9P1GDE5</accession>
<feature type="region of interest" description="Disordered" evidence="4">
    <location>
        <begin position="49"/>
        <end position="164"/>
    </location>
</feature>
<dbReference type="PANTHER" id="PTHR12718:SF2">
    <property type="entry name" value="SPLICEOSOME-ASSOCIATED PROTEIN CWC15 HOMOLOG"/>
    <property type="match status" value="1"/>
</dbReference>
<evidence type="ECO:0000256" key="1">
    <source>
        <dbReference type="ARBA" id="ARBA00006644"/>
    </source>
</evidence>
<comment type="caution">
    <text evidence="5">The sequence shown here is derived from an EMBL/GenBank/DDBJ whole genome shotgun (WGS) entry which is preliminary data.</text>
</comment>
<feature type="compositionally biased region" description="Basic and acidic residues" evidence="4">
    <location>
        <begin position="124"/>
        <end position="160"/>
    </location>
</feature>
<gene>
    <name evidence="5" type="ORF">C1SCF055_LOCUS32275</name>
</gene>
<dbReference type="PANTHER" id="PTHR12718">
    <property type="entry name" value="CELL CYCLE CONTROL PROTEIN CWF15"/>
    <property type="match status" value="1"/>
</dbReference>
<sequence length="223" mass="25744">MTTAHRPTWNAAIASNSNPGGNMLVAHTTKINNRDAATFKKMKFRQAGQGLLEERASRADMTEDLERRERAAKDEREGKVKEKKKPSLEDNPFPEDADEELLSEEEEKKDEEDDDDDDDDDAEELMRELAKIKKEREEEEEAKKALQAKQDRRAQREEVMKGNPLLADGADVSLKRRWDDDTVFKNQARTAPKVKQRYINDAVRSDFHKKFLSKYVWVDGVAH</sequence>
<keyword evidence="3" id="KW-0508">mRNA splicing</keyword>
<evidence type="ECO:0000256" key="4">
    <source>
        <dbReference type="SAM" id="MobiDB-lite"/>
    </source>
</evidence>
<keyword evidence="7" id="KW-1185">Reference proteome</keyword>
<dbReference type="OrthoDB" id="30179at2759"/>
<dbReference type="AlphaFoldDB" id="A0A9P1GDE5"/>
<dbReference type="GO" id="GO:0003723">
    <property type="term" value="F:RNA binding"/>
    <property type="evidence" value="ECO:0007669"/>
    <property type="project" value="TreeGrafter"/>
</dbReference>
<dbReference type="Pfam" id="PF04889">
    <property type="entry name" value="Cwf_Cwc_15"/>
    <property type="match status" value="2"/>
</dbReference>
<dbReference type="EMBL" id="CAMXCT020003874">
    <property type="protein sequence ID" value="CAL1160032.1"/>
    <property type="molecule type" value="Genomic_DNA"/>
</dbReference>
<evidence type="ECO:0000256" key="3">
    <source>
        <dbReference type="ARBA" id="ARBA00023187"/>
    </source>
</evidence>
<reference evidence="5" key="1">
    <citation type="submission" date="2022-10" db="EMBL/GenBank/DDBJ databases">
        <authorList>
            <person name="Chen Y."/>
            <person name="Dougan E. K."/>
            <person name="Chan C."/>
            <person name="Rhodes N."/>
            <person name="Thang M."/>
        </authorList>
    </citation>
    <scope>NUCLEOTIDE SEQUENCE</scope>
</reference>
<dbReference type="EMBL" id="CAMXCT010003874">
    <property type="protein sequence ID" value="CAI4006657.1"/>
    <property type="molecule type" value="Genomic_DNA"/>
</dbReference>
<evidence type="ECO:0000313" key="6">
    <source>
        <dbReference type="EMBL" id="CAL4793969.1"/>
    </source>
</evidence>
<evidence type="ECO:0000313" key="7">
    <source>
        <dbReference type="Proteomes" id="UP001152797"/>
    </source>
</evidence>
<dbReference type="GO" id="GO:0045292">
    <property type="term" value="P:mRNA cis splicing, via spliceosome"/>
    <property type="evidence" value="ECO:0007669"/>
    <property type="project" value="TreeGrafter"/>
</dbReference>
<dbReference type="InterPro" id="IPR006973">
    <property type="entry name" value="Cwf_Cwc_15"/>
</dbReference>
<evidence type="ECO:0000256" key="2">
    <source>
        <dbReference type="ARBA" id="ARBA00022664"/>
    </source>
</evidence>
<feature type="compositionally biased region" description="Acidic residues" evidence="4">
    <location>
        <begin position="92"/>
        <end position="123"/>
    </location>
</feature>
<protein>
    <submittedName>
        <fullName evidence="6">AP-1 complex subunit mu-1</fullName>
    </submittedName>
</protein>
<dbReference type="GO" id="GO:0071013">
    <property type="term" value="C:catalytic step 2 spliceosome"/>
    <property type="evidence" value="ECO:0007669"/>
    <property type="project" value="TreeGrafter"/>
</dbReference>
<evidence type="ECO:0000313" key="5">
    <source>
        <dbReference type="EMBL" id="CAI4006657.1"/>
    </source>
</evidence>
<feature type="region of interest" description="Disordered" evidence="4">
    <location>
        <begin position="1"/>
        <end position="25"/>
    </location>
</feature>
<dbReference type="Proteomes" id="UP001152797">
    <property type="component" value="Unassembled WGS sequence"/>
</dbReference>
<organism evidence="5">
    <name type="scientific">Cladocopium goreaui</name>
    <dbReference type="NCBI Taxonomy" id="2562237"/>
    <lineage>
        <taxon>Eukaryota</taxon>
        <taxon>Sar</taxon>
        <taxon>Alveolata</taxon>
        <taxon>Dinophyceae</taxon>
        <taxon>Suessiales</taxon>
        <taxon>Symbiodiniaceae</taxon>
        <taxon>Cladocopium</taxon>
    </lineage>
</organism>
<keyword evidence="2" id="KW-0507">mRNA processing</keyword>
<feature type="compositionally biased region" description="Basic and acidic residues" evidence="4">
    <location>
        <begin position="52"/>
        <end position="88"/>
    </location>
</feature>
<proteinExistence type="inferred from homology"/>
<reference evidence="6 7" key="2">
    <citation type="submission" date="2024-05" db="EMBL/GenBank/DDBJ databases">
        <authorList>
            <person name="Chen Y."/>
            <person name="Shah S."/>
            <person name="Dougan E. K."/>
            <person name="Thang M."/>
            <person name="Chan C."/>
        </authorList>
    </citation>
    <scope>NUCLEOTIDE SEQUENCE [LARGE SCALE GENOMIC DNA]</scope>
</reference>
<name>A0A9P1GDE5_9DINO</name>